<dbReference type="AlphaFoldDB" id="A0A1V4AR44"/>
<sequence length="790" mass="84407">MRILYLYGLFFVSFSFCCSIAIGSPAFEAEYLVSSKIKGQTGLFTIDEILSPKKYLKKYLEIAKLEGLREKSSDSEHQQLVVENKTPSNAGENDNQPTASPTEEAITSVAGEQSLAGEEKGTQTPTAKNASPQTVPEQESSAPPSVVAEKGIHEDTPVVEGSPSDVTEEKISADIQKTEVSSIPTVPGSATAFAHEQQFPAVDESVDQTRLEDSKPHPPLAGEESLFPSFVDKKSYLGKYLSDERHQPGTSFSETLQEAPGVSTPGTMTTPELQSETIVGGEPPPTEAMGIQTPEAEDKSHPSTDESRPIFTPTEDASSAATKGSADVLIKETKEPGEKTSSPEPSTKTEKEAEDLKPAWEIWHTNPTLSVLIAVAITLVAAKTGGWLASLVALPEVVGQLILGIILGNFFFVTGSEFFNFLTTMPFLKMISYFGTLLLLLTAGLHTDIRALLRVGASSFLVSLGGIIAPAGLGLIVGHYLLSDSAFSSKLLLAIIICNTSTGLLFAILTELKAMNTIEGRIITGATLLTEIIVILTFGIASGIATKGEVSVANLLVTAGIAFSFLVVVLIIVLKYGERFGNFLTSRAAEGLKISIVITISLLFAFISGSIGLHGVIGAFAAGLLLRNVKFKDSDDKEYSTVERVIRPYYMVLVPILFVRVGAQVDLKSILNMEAALLGLAITGAAVVGKLFCSICPIGKGINRLAIGIGMTMKLEGTLILSGIGSDMGMLNDAVFSSIIMVIVLTSIACPSFLKASLVRHKRRLSKNFNVTVDEKTKEIFLRFESKAQK</sequence>
<feature type="transmembrane region" description="Helical" evidence="11">
    <location>
        <begin position="459"/>
        <end position="482"/>
    </location>
</feature>
<feature type="compositionally biased region" description="Polar residues" evidence="10">
    <location>
        <begin position="122"/>
        <end position="143"/>
    </location>
</feature>
<evidence type="ECO:0000313" key="14">
    <source>
        <dbReference type="Proteomes" id="UP000189681"/>
    </source>
</evidence>
<name>A0A1V4AR44_9BACT</name>
<feature type="compositionally biased region" description="Polar residues" evidence="10">
    <location>
        <begin position="85"/>
        <end position="101"/>
    </location>
</feature>
<feature type="transmembrane region" description="Helical" evidence="11">
    <location>
        <begin position="646"/>
        <end position="663"/>
    </location>
</feature>
<dbReference type="PANTHER" id="PTHR43562">
    <property type="entry name" value="NAPA-TYPE SODIUM/HYDROGEN ANTIPORTER"/>
    <property type="match status" value="1"/>
</dbReference>
<feature type="transmembrane region" description="Helical" evidence="11">
    <location>
        <begin position="705"/>
        <end position="724"/>
    </location>
</feature>
<feature type="compositionally biased region" description="Basic and acidic residues" evidence="10">
    <location>
        <begin position="207"/>
        <end position="216"/>
    </location>
</feature>
<keyword evidence="2" id="KW-0813">Transport</keyword>
<feature type="domain" description="Cation/H+ exchanger transmembrane" evidence="12">
    <location>
        <begin position="381"/>
        <end position="755"/>
    </location>
</feature>
<feature type="transmembrane region" description="Helical" evidence="11">
    <location>
        <begin position="401"/>
        <end position="419"/>
    </location>
</feature>
<reference evidence="13 14" key="1">
    <citation type="journal article" date="2017" name="Water Res.">
        <title>Discovery and metagenomic analysis of an anammox bacterial enrichment related to Candidatus "Brocadia caroliniensis" in a full-scale glycerol-fed nitritation-denitritation separate centrate treatment process.</title>
        <authorList>
            <person name="Park H."/>
            <person name="Brotto A.C."/>
            <person name="van Loosdrecht M.C."/>
            <person name="Chandran K."/>
        </authorList>
    </citation>
    <scope>NUCLEOTIDE SEQUENCE [LARGE SCALE GENOMIC DNA]</scope>
    <source>
        <strain evidence="13">26THWARD</strain>
    </source>
</reference>
<evidence type="ECO:0000259" key="12">
    <source>
        <dbReference type="Pfam" id="PF00999"/>
    </source>
</evidence>
<feature type="compositionally biased region" description="Basic and acidic residues" evidence="10">
    <location>
        <begin position="329"/>
        <end position="338"/>
    </location>
</feature>
<keyword evidence="8 11" id="KW-0472">Membrane</keyword>
<proteinExistence type="predicted"/>
<dbReference type="GO" id="GO:0015297">
    <property type="term" value="F:antiporter activity"/>
    <property type="evidence" value="ECO:0007669"/>
    <property type="project" value="UniProtKB-KW"/>
</dbReference>
<protein>
    <recommendedName>
        <fullName evidence="12">Cation/H+ exchanger transmembrane domain-containing protein</fullName>
    </recommendedName>
</protein>
<feature type="transmembrane region" description="Helical" evidence="11">
    <location>
        <begin position="552"/>
        <end position="574"/>
    </location>
</feature>
<evidence type="ECO:0000256" key="1">
    <source>
        <dbReference type="ARBA" id="ARBA00004141"/>
    </source>
</evidence>
<evidence type="ECO:0000313" key="13">
    <source>
        <dbReference type="EMBL" id="OOP55584.1"/>
    </source>
</evidence>
<dbReference type="Proteomes" id="UP000189681">
    <property type="component" value="Unassembled WGS sequence"/>
</dbReference>
<dbReference type="GO" id="GO:1902600">
    <property type="term" value="P:proton transmembrane transport"/>
    <property type="evidence" value="ECO:0007669"/>
    <property type="project" value="InterPro"/>
</dbReference>
<dbReference type="InterPro" id="IPR006153">
    <property type="entry name" value="Cation/H_exchanger_TM"/>
</dbReference>
<evidence type="ECO:0000256" key="8">
    <source>
        <dbReference type="ARBA" id="ARBA00023136"/>
    </source>
</evidence>
<feature type="transmembrane region" description="Helical" evidence="11">
    <location>
        <begin position="6"/>
        <end position="27"/>
    </location>
</feature>
<dbReference type="InterPro" id="IPR038770">
    <property type="entry name" value="Na+/solute_symporter_sf"/>
</dbReference>
<feature type="transmembrane region" description="Helical" evidence="11">
    <location>
        <begin position="675"/>
        <end position="693"/>
    </location>
</feature>
<evidence type="ECO:0000256" key="6">
    <source>
        <dbReference type="ARBA" id="ARBA00023053"/>
    </source>
</evidence>
<evidence type="ECO:0000256" key="10">
    <source>
        <dbReference type="SAM" id="MobiDB-lite"/>
    </source>
</evidence>
<comment type="caution">
    <text evidence="13">The sequence shown here is derived from an EMBL/GenBank/DDBJ whole genome shotgun (WGS) entry which is preliminary data.</text>
</comment>
<accession>A0A1V4AR44</accession>
<feature type="region of interest" description="Disordered" evidence="10">
    <location>
        <begin position="241"/>
        <end position="354"/>
    </location>
</feature>
<dbReference type="EMBL" id="AYTS01000130">
    <property type="protein sequence ID" value="OOP55584.1"/>
    <property type="molecule type" value="Genomic_DNA"/>
</dbReference>
<evidence type="ECO:0000256" key="9">
    <source>
        <dbReference type="ARBA" id="ARBA00023201"/>
    </source>
</evidence>
<feature type="transmembrane region" description="Helical" evidence="11">
    <location>
        <begin position="491"/>
        <end position="510"/>
    </location>
</feature>
<dbReference type="STRING" id="1004156.AYP45_13995"/>
<keyword evidence="5 11" id="KW-1133">Transmembrane helix</keyword>
<feature type="region of interest" description="Disordered" evidence="10">
    <location>
        <begin position="71"/>
        <end position="146"/>
    </location>
</feature>
<feature type="transmembrane region" description="Helical" evidence="11">
    <location>
        <begin position="736"/>
        <end position="754"/>
    </location>
</feature>
<evidence type="ECO:0000256" key="11">
    <source>
        <dbReference type="SAM" id="Phobius"/>
    </source>
</evidence>
<feature type="compositionally biased region" description="Basic and acidic residues" evidence="10">
    <location>
        <begin position="296"/>
        <end position="308"/>
    </location>
</feature>
<keyword evidence="7" id="KW-0406">Ion transport</keyword>
<feature type="region of interest" description="Disordered" evidence="10">
    <location>
        <begin position="204"/>
        <end position="226"/>
    </location>
</feature>
<feature type="compositionally biased region" description="Polar residues" evidence="10">
    <location>
        <begin position="264"/>
        <end position="277"/>
    </location>
</feature>
<evidence type="ECO:0000256" key="2">
    <source>
        <dbReference type="ARBA" id="ARBA00022448"/>
    </source>
</evidence>
<keyword evidence="6" id="KW-0915">Sodium</keyword>
<evidence type="ECO:0000256" key="7">
    <source>
        <dbReference type="ARBA" id="ARBA00023065"/>
    </source>
</evidence>
<dbReference type="PANTHER" id="PTHR43562:SF3">
    <property type="entry name" value="SODIUM ION_PROTON EXCHANGER (EUROFUNG)"/>
    <property type="match status" value="1"/>
</dbReference>
<organism evidence="13 14">
    <name type="scientific">Candidatus Brocadia carolinensis</name>
    <dbReference type="NCBI Taxonomy" id="1004156"/>
    <lineage>
        <taxon>Bacteria</taxon>
        <taxon>Pseudomonadati</taxon>
        <taxon>Planctomycetota</taxon>
        <taxon>Candidatus Brocadiia</taxon>
        <taxon>Candidatus Brocadiales</taxon>
        <taxon>Candidatus Brocadiaceae</taxon>
        <taxon>Candidatus Brocadia</taxon>
    </lineage>
</organism>
<keyword evidence="9" id="KW-0739">Sodium transport</keyword>
<dbReference type="Gene3D" id="1.20.1530.20">
    <property type="match status" value="1"/>
</dbReference>
<evidence type="ECO:0000256" key="5">
    <source>
        <dbReference type="ARBA" id="ARBA00022989"/>
    </source>
</evidence>
<feature type="transmembrane region" description="Helical" evidence="11">
    <location>
        <begin position="522"/>
        <end position="545"/>
    </location>
</feature>
<dbReference type="GO" id="GO:0006814">
    <property type="term" value="P:sodium ion transport"/>
    <property type="evidence" value="ECO:0007669"/>
    <property type="project" value="UniProtKB-KW"/>
</dbReference>
<dbReference type="GO" id="GO:0016020">
    <property type="term" value="C:membrane"/>
    <property type="evidence" value="ECO:0007669"/>
    <property type="project" value="UniProtKB-SubCell"/>
</dbReference>
<comment type="subcellular location">
    <subcellularLocation>
        <location evidence="1">Membrane</location>
        <topology evidence="1">Multi-pass membrane protein</topology>
    </subcellularLocation>
</comment>
<keyword evidence="4 11" id="KW-0812">Transmembrane</keyword>
<gene>
    <name evidence="13" type="ORF">AYP45_13995</name>
</gene>
<evidence type="ECO:0000256" key="4">
    <source>
        <dbReference type="ARBA" id="ARBA00022692"/>
    </source>
</evidence>
<evidence type="ECO:0000256" key="3">
    <source>
        <dbReference type="ARBA" id="ARBA00022449"/>
    </source>
</evidence>
<feature type="transmembrane region" description="Helical" evidence="11">
    <location>
        <begin position="594"/>
        <end position="626"/>
    </location>
</feature>
<keyword evidence="3" id="KW-0050">Antiport</keyword>
<dbReference type="Pfam" id="PF00999">
    <property type="entry name" value="Na_H_Exchanger"/>
    <property type="match status" value="1"/>
</dbReference>